<evidence type="ECO:0000313" key="1">
    <source>
        <dbReference type="EMBL" id="AEW03966.1"/>
    </source>
</evidence>
<dbReference type="STRING" id="679936.Sulac_0400"/>
<evidence type="ECO:0000313" key="2">
    <source>
        <dbReference type="Proteomes" id="UP000005439"/>
    </source>
</evidence>
<sequence length="256" mass="29462">MSIFSTYSQQENQITATLLAVLQELRFPVTEHILQTLVEESEADLVVFENQPQGTTSRPDARISGSFSYWFEVKRVPGAINLKQIETHLKGINKPPTGMNRLIVLTPDFVEPPGLNQYYDKGVVWNNFNALYDICQTLLEPEESVFRLTSNERYLLAEFAEFLVESNLVQHAEPTVVVVPARLAWDDYKQYHAYICQPNRTFRNATYMGFYRQKAIKRWIPQIVEHLTAVTLEEGTVESNRFRSLIDAIPPVVTFD</sequence>
<organism evidence="1 2">
    <name type="scientific">Sulfobacillus acidophilus (strain ATCC 700253 / DSM 10332 / NAL)</name>
    <dbReference type="NCBI Taxonomy" id="679936"/>
    <lineage>
        <taxon>Bacteria</taxon>
        <taxon>Bacillati</taxon>
        <taxon>Bacillota</taxon>
        <taxon>Clostridia</taxon>
        <taxon>Eubacteriales</taxon>
        <taxon>Clostridiales Family XVII. Incertae Sedis</taxon>
        <taxon>Sulfobacillus</taxon>
    </lineage>
</organism>
<proteinExistence type="predicted"/>
<dbReference type="HOGENOM" id="CLU_1085536_0_0_9"/>
<dbReference type="PATRIC" id="fig|679936.5.peg.403"/>
<dbReference type="AlphaFoldDB" id="G8TY59"/>
<name>G8TY59_SULAD</name>
<dbReference type="Proteomes" id="UP000005439">
    <property type="component" value="Chromosome"/>
</dbReference>
<keyword evidence="2" id="KW-1185">Reference proteome</keyword>
<gene>
    <name evidence="1" type="ordered locus">Sulac_0400</name>
</gene>
<dbReference type="EMBL" id="CP003179">
    <property type="protein sequence ID" value="AEW03966.1"/>
    <property type="molecule type" value="Genomic_DNA"/>
</dbReference>
<protein>
    <submittedName>
        <fullName evidence="1">Uncharacterized protein</fullName>
    </submittedName>
</protein>
<reference evidence="2" key="1">
    <citation type="submission" date="2011-12" db="EMBL/GenBank/DDBJ databases">
        <title>The complete genome of chromosome of Sulfobacillus acidophilus DSM 10332.</title>
        <authorList>
            <person name="Lucas S."/>
            <person name="Han J."/>
            <person name="Lapidus A."/>
            <person name="Bruce D."/>
            <person name="Goodwin L."/>
            <person name="Pitluck S."/>
            <person name="Peters L."/>
            <person name="Kyrpides N."/>
            <person name="Mavromatis K."/>
            <person name="Ivanova N."/>
            <person name="Mikhailova N."/>
            <person name="Chertkov O."/>
            <person name="Saunders E."/>
            <person name="Detter J.C."/>
            <person name="Tapia R."/>
            <person name="Han C."/>
            <person name="Land M."/>
            <person name="Hauser L."/>
            <person name="Markowitz V."/>
            <person name="Cheng J.-F."/>
            <person name="Hugenholtz P."/>
            <person name="Woyke T."/>
            <person name="Wu D."/>
            <person name="Pukall R."/>
            <person name="Gehrich-Schroeter G."/>
            <person name="Schneider S."/>
            <person name="Klenk H.-P."/>
            <person name="Eisen J.A."/>
        </authorList>
    </citation>
    <scope>NUCLEOTIDE SEQUENCE [LARGE SCALE GENOMIC DNA]</scope>
    <source>
        <strain evidence="2">ATCC 700253 / DSM 10332 / NAL</strain>
    </source>
</reference>
<accession>G8TY59</accession>
<reference evidence="1 2" key="2">
    <citation type="journal article" date="2012" name="Stand. Genomic Sci.">
        <title>Complete genome sequence of the moderately thermophilic mineral-sulfide-oxidizing firmicute Sulfobacillus acidophilus type strain (NAL(T)).</title>
        <authorList>
            <person name="Anderson I."/>
            <person name="Chertkov O."/>
            <person name="Chen A."/>
            <person name="Saunders E."/>
            <person name="Lapidus A."/>
            <person name="Nolan M."/>
            <person name="Lucas S."/>
            <person name="Hammon N."/>
            <person name="Deshpande S."/>
            <person name="Cheng J.F."/>
            <person name="Han C."/>
            <person name="Tapia R."/>
            <person name="Goodwin L.A."/>
            <person name="Pitluck S."/>
            <person name="Liolios K."/>
            <person name="Pagani I."/>
            <person name="Ivanova N."/>
            <person name="Mikhailova N."/>
            <person name="Pati A."/>
            <person name="Palaniappan K."/>
            <person name="Land M."/>
            <person name="Pan C."/>
            <person name="Rohde M."/>
            <person name="Pukall R."/>
            <person name="Goker M."/>
            <person name="Detter J.C."/>
            <person name="Woyke T."/>
            <person name="Bristow J."/>
            <person name="Eisen J.A."/>
            <person name="Markowitz V."/>
            <person name="Hugenholtz P."/>
            <person name="Kyrpides N.C."/>
            <person name="Klenk H.P."/>
            <person name="Mavromatis K."/>
        </authorList>
    </citation>
    <scope>NUCLEOTIDE SEQUENCE [LARGE SCALE GENOMIC DNA]</scope>
    <source>
        <strain evidence="2">ATCC 700253 / DSM 10332 / NAL</strain>
    </source>
</reference>
<dbReference type="KEGG" id="sap:Sulac_0400"/>